<gene>
    <name evidence="3" type="ORF">K491DRAFT_689284</name>
</gene>
<keyword evidence="4" id="KW-1185">Reference proteome</keyword>
<name>A0A6A6TI66_9PLEO</name>
<feature type="region of interest" description="Disordered" evidence="1">
    <location>
        <begin position="174"/>
        <end position="198"/>
    </location>
</feature>
<feature type="compositionally biased region" description="Basic and acidic residues" evidence="1">
    <location>
        <begin position="296"/>
        <end position="308"/>
    </location>
</feature>
<sequence>MKLSSSRTPPRNVTEASSNRKRSFDITDYMSSSPAPTYSSSLHSDKDHVSPLHISKSSPKTQSILWEDFWKEASKAAMADSKNPAITITKKRPSPPLPIYGPPIPPAKRRMPRLAILIPWLLATLFFLTTLWFTSVALFYNTRHPSTTNDYTPEINVYIDGLGATPSIKISTIPAATPTPTHTTTAPPTSSSAANDNQGGQFITKRAAEPHNAANDLAPAAPVVTAAPQTTLVPEMKRHAEPSSPLKKKDANAEPEASKHNHCGGRFYCKKRAETRSLEQRAAISEAEPAPEPELIEEKRDAEAEASRYNHCGGHFNCKRRAPQVVP</sequence>
<organism evidence="3 4">
    <name type="scientific">Lophiostoma macrostomum CBS 122681</name>
    <dbReference type="NCBI Taxonomy" id="1314788"/>
    <lineage>
        <taxon>Eukaryota</taxon>
        <taxon>Fungi</taxon>
        <taxon>Dikarya</taxon>
        <taxon>Ascomycota</taxon>
        <taxon>Pezizomycotina</taxon>
        <taxon>Dothideomycetes</taxon>
        <taxon>Pleosporomycetidae</taxon>
        <taxon>Pleosporales</taxon>
        <taxon>Lophiostomataceae</taxon>
        <taxon>Lophiostoma</taxon>
    </lineage>
</organism>
<accession>A0A6A6TI66</accession>
<evidence type="ECO:0000313" key="4">
    <source>
        <dbReference type="Proteomes" id="UP000799324"/>
    </source>
</evidence>
<keyword evidence="2" id="KW-0472">Membrane</keyword>
<keyword evidence="2" id="KW-1133">Transmembrane helix</keyword>
<feature type="region of interest" description="Disordered" evidence="1">
    <location>
        <begin position="1"/>
        <end position="56"/>
    </location>
</feature>
<feature type="compositionally biased region" description="Basic residues" evidence="1">
    <location>
        <begin position="317"/>
        <end position="327"/>
    </location>
</feature>
<dbReference type="EMBL" id="MU004307">
    <property type="protein sequence ID" value="KAF2659422.1"/>
    <property type="molecule type" value="Genomic_DNA"/>
</dbReference>
<feature type="region of interest" description="Disordered" evidence="1">
    <location>
        <begin position="280"/>
        <end position="327"/>
    </location>
</feature>
<dbReference type="Proteomes" id="UP000799324">
    <property type="component" value="Unassembled WGS sequence"/>
</dbReference>
<dbReference type="AlphaFoldDB" id="A0A6A6TI66"/>
<reference evidence="3" key="1">
    <citation type="journal article" date="2020" name="Stud. Mycol.">
        <title>101 Dothideomycetes genomes: a test case for predicting lifestyles and emergence of pathogens.</title>
        <authorList>
            <person name="Haridas S."/>
            <person name="Albert R."/>
            <person name="Binder M."/>
            <person name="Bloem J."/>
            <person name="Labutti K."/>
            <person name="Salamov A."/>
            <person name="Andreopoulos B."/>
            <person name="Baker S."/>
            <person name="Barry K."/>
            <person name="Bills G."/>
            <person name="Bluhm B."/>
            <person name="Cannon C."/>
            <person name="Castanera R."/>
            <person name="Culley D."/>
            <person name="Daum C."/>
            <person name="Ezra D."/>
            <person name="Gonzalez J."/>
            <person name="Henrissat B."/>
            <person name="Kuo A."/>
            <person name="Liang C."/>
            <person name="Lipzen A."/>
            <person name="Lutzoni F."/>
            <person name="Magnuson J."/>
            <person name="Mondo S."/>
            <person name="Nolan M."/>
            <person name="Ohm R."/>
            <person name="Pangilinan J."/>
            <person name="Park H.-J."/>
            <person name="Ramirez L."/>
            <person name="Alfaro M."/>
            <person name="Sun H."/>
            <person name="Tritt A."/>
            <person name="Yoshinaga Y."/>
            <person name="Zwiers L.-H."/>
            <person name="Turgeon B."/>
            <person name="Goodwin S."/>
            <person name="Spatafora J."/>
            <person name="Crous P."/>
            <person name="Grigoriev I."/>
        </authorList>
    </citation>
    <scope>NUCLEOTIDE SEQUENCE</scope>
    <source>
        <strain evidence="3">CBS 122681</strain>
    </source>
</reference>
<protein>
    <submittedName>
        <fullName evidence="3">Uncharacterized protein</fullName>
    </submittedName>
</protein>
<feature type="compositionally biased region" description="Polar residues" evidence="1">
    <location>
        <begin position="1"/>
        <end position="17"/>
    </location>
</feature>
<proteinExistence type="predicted"/>
<evidence type="ECO:0000256" key="1">
    <source>
        <dbReference type="SAM" id="MobiDB-lite"/>
    </source>
</evidence>
<evidence type="ECO:0000256" key="2">
    <source>
        <dbReference type="SAM" id="Phobius"/>
    </source>
</evidence>
<feature type="region of interest" description="Disordered" evidence="1">
    <location>
        <begin position="235"/>
        <end position="264"/>
    </location>
</feature>
<feature type="compositionally biased region" description="Basic and acidic residues" evidence="1">
    <location>
        <begin position="235"/>
        <end position="259"/>
    </location>
</feature>
<feature type="transmembrane region" description="Helical" evidence="2">
    <location>
        <begin position="114"/>
        <end position="140"/>
    </location>
</feature>
<feature type="compositionally biased region" description="Low complexity" evidence="1">
    <location>
        <begin position="31"/>
        <end position="42"/>
    </location>
</feature>
<keyword evidence="2" id="KW-0812">Transmembrane</keyword>
<feature type="compositionally biased region" description="Low complexity" evidence="1">
    <location>
        <begin position="174"/>
        <end position="194"/>
    </location>
</feature>
<evidence type="ECO:0000313" key="3">
    <source>
        <dbReference type="EMBL" id="KAF2659422.1"/>
    </source>
</evidence>